<feature type="transmembrane region" description="Helical" evidence="1">
    <location>
        <begin position="174"/>
        <end position="193"/>
    </location>
</feature>
<gene>
    <name evidence="2" type="ORF">NCTC13076_00026</name>
</gene>
<name>A0A2X1WLZ7_9FIRM</name>
<feature type="transmembrane region" description="Helical" evidence="1">
    <location>
        <begin position="122"/>
        <end position="140"/>
    </location>
</feature>
<dbReference type="OrthoDB" id="9768405at2"/>
<feature type="transmembrane region" description="Helical" evidence="1">
    <location>
        <begin position="66"/>
        <end position="85"/>
    </location>
</feature>
<dbReference type="GO" id="GO:0016301">
    <property type="term" value="F:kinase activity"/>
    <property type="evidence" value="ECO:0007669"/>
    <property type="project" value="UniProtKB-KW"/>
</dbReference>
<dbReference type="GeneID" id="83861431"/>
<feature type="transmembrane region" description="Helical" evidence="1">
    <location>
        <begin position="91"/>
        <end position="110"/>
    </location>
</feature>
<protein>
    <submittedName>
        <fullName evidence="2">Sensory histidine kinase UhpB</fullName>
    </submittedName>
</protein>
<keyword evidence="1" id="KW-0472">Membrane</keyword>
<organism evidence="2 3">
    <name type="scientific">Peptoniphilus harei</name>
    <dbReference type="NCBI Taxonomy" id="54005"/>
    <lineage>
        <taxon>Bacteria</taxon>
        <taxon>Bacillati</taxon>
        <taxon>Bacillota</taxon>
        <taxon>Tissierellia</taxon>
        <taxon>Tissierellales</taxon>
        <taxon>Peptoniphilaceae</taxon>
        <taxon>Peptoniphilus</taxon>
    </lineage>
</organism>
<accession>A0A2X1WLZ7</accession>
<keyword evidence="1" id="KW-0812">Transmembrane</keyword>
<feature type="transmembrane region" description="Helical" evidence="1">
    <location>
        <begin position="205"/>
        <end position="222"/>
    </location>
</feature>
<reference evidence="2 3" key="1">
    <citation type="submission" date="2018-06" db="EMBL/GenBank/DDBJ databases">
        <authorList>
            <consortium name="Pathogen Informatics"/>
            <person name="Doyle S."/>
        </authorList>
    </citation>
    <scope>NUCLEOTIDE SEQUENCE [LARGE SCALE GENOMIC DNA]</scope>
    <source>
        <strain evidence="2 3">NCTC13076</strain>
    </source>
</reference>
<keyword evidence="2" id="KW-0418">Kinase</keyword>
<dbReference type="RefSeq" id="WP_112889211.1">
    <property type="nucleotide sequence ID" value="NZ_CP068103.1"/>
</dbReference>
<feature type="transmembrane region" description="Helical" evidence="1">
    <location>
        <begin position="7"/>
        <end position="24"/>
    </location>
</feature>
<feature type="transmembrane region" description="Helical" evidence="1">
    <location>
        <begin position="146"/>
        <end position="162"/>
    </location>
</feature>
<proteinExistence type="predicted"/>
<dbReference type="EMBL" id="UATM01000002">
    <property type="protein sequence ID" value="SPY31866.1"/>
    <property type="molecule type" value="Genomic_DNA"/>
</dbReference>
<sequence>MINRKSVLLVLCIIVQGVISYFVLSHLGNNSINNIQLFSLCLFTVYGYISYKILVLDRVKETIKNFIIATLCINIFVVVDVFDFLKSNMYTTFKLITVFVITANLLKVVSAYLIDIKILNKIIIFFTILAILFESLDLGYAEIINYILYVIITFGPFVMAYKKRKILFEFGAKIYGVTFLFIASIFIYIFSGIFINNAKLEKLEIYFLLNSIYLTTLYFILLKKQNSSKVINKNEMLLMIIDCMFLCIFIVFVNLFGQGLRRVIYMGISLITIYKESMLMFCFYFEKQKDPNGVIRNKIQQYNIEKNYNKRISNFLHDDILQDIIAIKMNILLGEKEFLDESIKTIDKLIGITRSEIELYNPTIIYDLPLADNYYNLIESLRNRFNKNDILIDLNCDKEFFVNYPYDMVIYKILHELCINIYKHSKGNYSEINIKTDNRELYISVINHEDVFDYENIKIGNGRGLEIIKDEIEKLDGKILIDQFYDKVEPFIKINVTLPIEEEVICENIINR</sequence>
<keyword evidence="1" id="KW-1133">Transmembrane helix</keyword>
<dbReference type="Proteomes" id="UP000250070">
    <property type="component" value="Unassembled WGS sequence"/>
</dbReference>
<feature type="transmembrane region" description="Helical" evidence="1">
    <location>
        <begin position="234"/>
        <end position="257"/>
    </location>
</feature>
<dbReference type="SUPFAM" id="SSF55874">
    <property type="entry name" value="ATPase domain of HSP90 chaperone/DNA topoisomerase II/histidine kinase"/>
    <property type="match status" value="1"/>
</dbReference>
<evidence type="ECO:0000313" key="3">
    <source>
        <dbReference type="Proteomes" id="UP000250070"/>
    </source>
</evidence>
<dbReference type="AlphaFoldDB" id="A0A2X1WLZ7"/>
<dbReference type="Gene3D" id="3.30.565.10">
    <property type="entry name" value="Histidine kinase-like ATPase, C-terminal domain"/>
    <property type="match status" value="1"/>
</dbReference>
<feature type="transmembrane region" description="Helical" evidence="1">
    <location>
        <begin position="36"/>
        <end position="54"/>
    </location>
</feature>
<evidence type="ECO:0000313" key="2">
    <source>
        <dbReference type="EMBL" id="SPY31866.1"/>
    </source>
</evidence>
<keyword evidence="2" id="KW-0808">Transferase</keyword>
<dbReference type="InterPro" id="IPR036890">
    <property type="entry name" value="HATPase_C_sf"/>
</dbReference>
<evidence type="ECO:0000256" key="1">
    <source>
        <dbReference type="SAM" id="Phobius"/>
    </source>
</evidence>